<dbReference type="Proteomes" id="UP000046392">
    <property type="component" value="Unplaced"/>
</dbReference>
<organism evidence="1 2">
    <name type="scientific">Strongyloides papillosus</name>
    <name type="common">Intestinal threadworm</name>
    <dbReference type="NCBI Taxonomy" id="174720"/>
    <lineage>
        <taxon>Eukaryota</taxon>
        <taxon>Metazoa</taxon>
        <taxon>Ecdysozoa</taxon>
        <taxon>Nematoda</taxon>
        <taxon>Chromadorea</taxon>
        <taxon>Rhabditida</taxon>
        <taxon>Tylenchina</taxon>
        <taxon>Panagrolaimomorpha</taxon>
        <taxon>Strongyloidoidea</taxon>
        <taxon>Strongyloididae</taxon>
        <taxon>Strongyloides</taxon>
    </lineage>
</organism>
<evidence type="ECO:0000313" key="1">
    <source>
        <dbReference type="Proteomes" id="UP000046392"/>
    </source>
</evidence>
<sequence length="665" mass="75413">MGKLHYRVPITDVEDTILMLEESDNEDLMNTDYETDDDVVNFSSLSRIRGNPAPVAVSVAAPVADSTVDQHEPMDVGIDNNPTDVITDTSTVESNANDSLMKANWIETFILKLLYKTPFSDSTMESVIETVRKIISKVCDDIVNICQSNQYANGDVLKYISDLCELASMTDLVKKINGREEIKEKIVHADTAARGVDEAPSTHSASYISLKDSIEKYINMRHILPYVQFPHPPDQNAIDSCLNGLAYRTIYNKHKKFLAVNVYIDDISMNTAIGSYSNNNGITNVSYSIPNVVRQRSTLDNIQPFIVTLSEHAKKNSYQEILKIIKDEFEGLEVRVGEEMIPCKLFMLKGDNLAVNSILKLSASFSPLSSTNQCRFCHCTYEQFQEYISSSLIPRRMIRVSSTNELLPLPLNRSLDPFHDLHEGVVPQITFLLIRRGVQQRVFSTRAFYDTAVEISKQLKNHTKFHDSLNSAENMTWHINNTDVTKKTTLRLNGSQSVTLLYALPIIFDMLCPNGFNMEKELTSKLIDIVRYCTSNTMQNNEVVVLDSSITDFLKLLKNMEPSFAISIKFHNLCHYKLMIETYGLPKSWSCEREESTNAVLKQLVLISKNRVNVPKTCFRKLMQRKRLLEMLMESDPSFDPSNKPVVAQQVTRIIGSNGKIYEIK</sequence>
<reference evidence="2" key="1">
    <citation type="submission" date="2017-02" db="UniProtKB">
        <authorList>
            <consortium name="WormBaseParasite"/>
        </authorList>
    </citation>
    <scope>IDENTIFICATION</scope>
</reference>
<dbReference type="AlphaFoldDB" id="A0A0N5BM73"/>
<accession>A0A0N5BM73</accession>
<name>A0A0N5BM73_STREA</name>
<dbReference type="WBParaSite" id="SPAL_0000701400.1">
    <property type="protein sequence ID" value="SPAL_0000701400.1"/>
    <property type="gene ID" value="SPAL_0000701400"/>
</dbReference>
<proteinExistence type="predicted"/>
<keyword evidence="1" id="KW-1185">Reference proteome</keyword>
<protein>
    <submittedName>
        <fullName evidence="2">DUF4371 domain-containing protein</fullName>
    </submittedName>
</protein>
<evidence type="ECO:0000313" key="2">
    <source>
        <dbReference type="WBParaSite" id="SPAL_0000701400.1"/>
    </source>
</evidence>